<evidence type="ECO:0000256" key="3">
    <source>
        <dbReference type="ARBA" id="ARBA00012453"/>
    </source>
</evidence>
<dbReference type="InterPro" id="IPR020084">
    <property type="entry name" value="NUDIX_hydrolase_CS"/>
</dbReference>
<dbReference type="InterPro" id="IPR004385">
    <property type="entry name" value="NDP_pyrophosphatase"/>
</dbReference>
<evidence type="ECO:0000256" key="1">
    <source>
        <dbReference type="ARBA" id="ARBA00001946"/>
    </source>
</evidence>
<dbReference type="CDD" id="cd06661">
    <property type="entry name" value="GGCT_like"/>
    <property type="match status" value="1"/>
</dbReference>
<dbReference type="Gene3D" id="3.10.490.10">
    <property type="entry name" value="Gamma-glutamyl cyclotransferase-like"/>
    <property type="match status" value="1"/>
</dbReference>
<evidence type="ECO:0000256" key="5">
    <source>
        <dbReference type="ARBA" id="ARBA00022723"/>
    </source>
</evidence>
<gene>
    <name evidence="15" type="ORF">OEZ49_18755</name>
</gene>
<comment type="cofactor">
    <cofactor evidence="1">
        <name>Mg(2+)</name>
        <dbReference type="ChEBI" id="CHEBI:18420"/>
    </cofactor>
</comment>
<dbReference type="SUPFAM" id="SSF55811">
    <property type="entry name" value="Nudix"/>
    <property type="match status" value="1"/>
</dbReference>
<keyword evidence="7" id="KW-0460">Magnesium</keyword>
<evidence type="ECO:0000256" key="4">
    <source>
        <dbReference type="ARBA" id="ARBA00013297"/>
    </source>
</evidence>
<dbReference type="PROSITE" id="PS00893">
    <property type="entry name" value="NUDIX_BOX"/>
    <property type="match status" value="1"/>
</dbReference>
<evidence type="ECO:0000313" key="15">
    <source>
        <dbReference type="EMBL" id="MCU9839819.1"/>
    </source>
</evidence>
<dbReference type="SUPFAM" id="SSF110857">
    <property type="entry name" value="Gamma-glutamyl cyclotransferase-like"/>
    <property type="match status" value="1"/>
</dbReference>
<dbReference type="Gene3D" id="3.90.79.10">
    <property type="entry name" value="Nucleoside Triphosphate Pyrophosphohydrolase"/>
    <property type="match status" value="1"/>
</dbReference>
<evidence type="ECO:0000256" key="9">
    <source>
        <dbReference type="ARBA" id="ARBA00030162"/>
    </source>
</evidence>
<dbReference type="PRINTS" id="PR00502">
    <property type="entry name" value="NUDIXFAMILY"/>
</dbReference>
<dbReference type="InterPro" id="IPR020476">
    <property type="entry name" value="Nudix_hydrolase"/>
</dbReference>
<dbReference type="Pfam" id="PF00293">
    <property type="entry name" value="NUDIX"/>
    <property type="match status" value="1"/>
</dbReference>
<evidence type="ECO:0000256" key="6">
    <source>
        <dbReference type="ARBA" id="ARBA00022801"/>
    </source>
</evidence>
<dbReference type="InterPro" id="IPR036568">
    <property type="entry name" value="GGCT-like_sf"/>
</dbReference>
<evidence type="ECO:0000256" key="13">
    <source>
        <dbReference type="RuleBase" id="RU003476"/>
    </source>
</evidence>
<feature type="domain" description="Nudix hydrolase" evidence="14">
    <location>
        <begin position="219"/>
        <end position="358"/>
    </location>
</feature>
<evidence type="ECO:0000256" key="12">
    <source>
        <dbReference type="ARBA" id="ARBA00049546"/>
    </source>
</evidence>
<comment type="catalytic activity">
    <reaction evidence="12">
        <text>ADP-D-ribose + H2O = D-ribose 5-phosphate + AMP + 2 H(+)</text>
        <dbReference type="Rhea" id="RHEA:10412"/>
        <dbReference type="ChEBI" id="CHEBI:15377"/>
        <dbReference type="ChEBI" id="CHEBI:15378"/>
        <dbReference type="ChEBI" id="CHEBI:57967"/>
        <dbReference type="ChEBI" id="CHEBI:78346"/>
        <dbReference type="ChEBI" id="CHEBI:456215"/>
        <dbReference type="EC" id="3.6.1.13"/>
    </reaction>
</comment>
<dbReference type="PANTHER" id="PTHR11839:SF5">
    <property type="entry name" value="ADP-RIBOSE PYROPHOSPHATASE"/>
    <property type="match status" value="1"/>
</dbReference>
<evidence type="ECO:0000313" key="16">
    <source>
        <dbReference type="Proteomes" id="UP001321014"/>
    </source>
</evidence>
<sequence length="371" mass="41768">MTDLFFYGTLRYRPLLELVLSEPGVSLDMVSADLPDHQVYEVQDQPFPMILPAPGQSASGVLVRGLTVRQIERLNYYEGGFDYDLRPMTFYVSSAQEVEAQVFFPKEGVWTPGDVWNLDAWARDWGELTLHAASEVMAFYGRLSPAEIAKNFRPIRVRAAARIAAAARTPNPHHDVVRDVLVEQHNRGYLNYFAMDDIVLRHRRYDGSMSDSLNRAALMTGQASVILPYDPQRDRVLIVEQFRAPVFMIGDPAPWMWEAVAGMIDPGETPEQAALRELREEAHLEARALESAGKAYSSSGSSAEFVHLFVALAEIVEEISAGGLLSEGEDIRSRILSFDTLMALIDREEIKDLPLLSLAHWLARHRERLRG</sequence>
<name>A0ABT2WV88_9RHOB</name>
<dbReference type="CDD" id="cd24155">
    <property type="entry name" value="NUDIX_ADPRase"/>
    <property type="match status" value="1"/>
</dbReference>
<dbReference type="PANTHER" id="PTHR11839">
    <property type="entry name" value="UDP/ADP-SUGAR PYROPHOSPHATASE"/>
    <property type="match status" value="1"/>
</dbReference>
<evidence type="ECO:0000256" key="7">
    <source>
        <dbReference type="ARBA" id="ARBA00022842"/>
    </source>
</evidence>
<keyword evidence="6 13" id="KW-0378">Hydrolase</keyword>
<dbReference type="InterPro" id="IPR015797">
    <property type="entry name" value="NUDIX_hydrolase-like_dom_sf"/>
</dbReference>
<evidence type="ECO:0000256" key="8">
    <source>
        <dbReference type="ARBA" id="ARBA00025164"/>
    </source>
</evidence>
<comment type="similarity">
    <text evidence="2">Belongs to the Nudix hydrolase family. NudF subfamily.</text>
</comment>
<evidence type="ECO:0000256" key="2">
    <source>
        <dbReference type="ARBA" id="ARBA00007482"/>
    </source>
</evidence>
<comment type="function">
    <text evidence="8">Acts on ADP-mannose and ADP-glucose as well as ADP-ribose. Prevents glycogen biosynthesis. The reaction catalyzed by this enzyme is a limiting step of the gluconeogenic process.</text>
</comment>
<keyword evidence="5" id="KW-0479">Metal-binding</keyword>
<organism evidence="15 16">
    <name type="scientific">Ruegeria marisflavi</name>
    <dbReference type="NCBI Taxonomy" id="2984152"/>
    <lineage>
        <taxon>Bacteria</taxon>
        <taxon>Pseudomonadati</taxon>
        <taxon>Pseudomonadota</taxon>
        <taxon>Alphaproteobacteria</taxon>
        <taxon>Rhodobacterales</taxon>
        <taxon>Roseobacteraceae</taxon>
        <taxon>Ruegeria</taxon>
    </lineage>
</organism>
<evidence type="ECO:0000256" key="11">
    <source>
        <dbReference type="ARBA" id="ARBA00033056"/>
    </source>
</evidence>
<proteinExistence type="inferred from homology"/>
<dbReference type="InterPro" id="IPR013024">
    <property type="entry name" value="GGCT-like"/>
</dbReference>
<evidence type="ECO:0000256" key="10">
    <source>
        <dbReference type="ARBA" id="ARBA00030308"/>
    </source>
</evidence>
<evidence type="ECO:0000259" key="14">
    <source>
        <dbReference type="PROSITE" id="PS51462"/>
    </source>
</evidence>
<keyword evidence="16" id="KW-1185">Reference proteome</keyword>
<accession>A0ABT2WV88</accession>
<dbReference type="EMBL" id="JAOVQN010000022">
    <property type="protein sequence ID" value="MCU9839819.1"/>
    <property type="molecule type" value="Genomic_DNA"/>
</dbReference>
<dbReference type="Pfam" id="PF06094">
    <property type="entry name" value="GGACT"/>
    <property type="match status" value="1"/>
</dbReference>
<dbReference type="InterPro" id="IPR000086">
    <property type="entry name" value="NUDIX_hydrolase_dom"/>
</dbReference>
<dbReference type="Proteomes" id="UP001321014">
    <property type="component" value="Unassembled WGS sequence"/>
</dbReference>
<dbReference type="InterPro" id="IPR009288">
    <property type="entry name" value="AIG2-like_dom"/>
</dbReference>
<reference evidence="15 16" key="1">
    <citation type="submission" date="2022-10" db="EMBL/GenBank/DDBJ databases">
        <title>Ruegeria sp. nov., isolated from ocean surface water.</title>
        <authorList>
            <person name="He W."/>
            <person name="Wang L."/>
            <person name="Zhang D.-F."/>
        </authorList>
    </citation>
    <scope>NUCLEOTIDE SEQUENCE [LARGE SCALE GENOMIC DNA]</scope>
    <source>
        <strain evidence="15 16">WL0004</strain>
    </source>
</reference>
<protein>
    <recommendedName>
        <fullName evidence="4">ADP-ribose pyrophosphatase</fullName>
        <ecNumber evidence="3">3.6.1.13</ecNumber>
    </recommendedName>
    <alternativeName>
        <fullName evidence="9">ADP-ribose diphosphatase</fullName>
    </alternativeName>
    <alternativeName>
        <fullName evidence="11">ADP-ribose phosphohydrolase</fullName>
    </alternativeName>
    <alternativeName>
        <fullName evidence="10">Adenosine diphosphoribose pyrophosphatase</fullName>
    </alternativeName>
</protein>
<dbReference type="EC" id="3.6.1.13" evidence="3"/>
<comment type="caution">
    <text evidence="15">The sequence shown here is derived from an EMBL/GenBank/DDBJ whole genome shotgun (WGS) entry which is preliminary data.</text>
</comment>
<dbReference type="NCBIfam" id="TIGR00052">
    <property type="entry name" value="nudix-type nucleoside diphosphatase, YffH/AdpP family"/>
    <property type="match status" value="1"/>
</dbReference>
<dbReference type="RefSeq" id="WP_263389727.1">
    <property type="nucleotide sequence ID" value="NZ_JAOVQN010000022.1"/>
</dbReference>
<dbReference type="PROSITE" id="PS51462">
    <property type="entry name" value="NUDIX"/>
    <property type="match status" value="1"/>
</dbReference>